<reference evidence="3" key="1">
    <citation type="submission" date="2016-06" db="EMBL/GenBank/DDBJ databases">
        <title>Parallel loss of symbiosis genes in relatives of nitrogen-fixing non-legume Parasponia.</title>
        <authorList>
            <person name="Van Velzen R."/>
            <person name="Holmer R."/>
            <person name="Bu F."/>
            <person name="Rutten L."/>
            <person name="Van Zeijl A."/>
            <person name="Liu W."/>
            <person name="Santuari L."/>
            <person name="Cao Q."/>
            <person name="Sharma T."/>
            <person name="Shen D."/>
            <person name="Roswanjaya Y."/>
            <person name="Wardhani T."/>
            <person name="Kalhor M.S."/>
            <person name="Jansen J."/>
            <person name="Van den Hoogen J."/>
            <person name="Gungor B."/>
            <person name="Hartog M."/>
            <person name="Hontelez J."/>
            <person name="Verver J."/>
            <person name="Yang W.-C."/>
            <person name="Schijlen E."/>
            <person name="Repin R."/>
            <person name="Schilthuizen M."/>
            <person name="Schranz E."/>
            <person name="Heidstra R."/>
            <person name="Miyata K."/>
            <person name="Fedorova E."/>
            <person name="Kohlen W."/>
            <person name="Bisseling T."/>
            <person name="Smit S."/>
            <person name="Geurts R."/>
        </authorList>
    </citation>
    <scope>NUCLEOTIDE SEQUENCE [LARGE SCALE GENOMIC DNA]</scope>
    <source>
        <strain evidence="3">cv. RG33-2</strain>
    </source>
</reference>
<evidence type="ECO:0000313" key="2">
    <source>
        <dbReference type="EMBL" id="PON91877.1"/>
    </source>
</evidence>
<comment type="caution">
    <text evidence="2">The sequence shown here is derived from an EMBL/GenBank/DDBJ whole genome shotgun (WGS) entry which is preliminary data.</text>
</comment>
<protein>
    <submittedName>
        <fullName evidence="2">Uncharacterized protein</fullName>
    </submittedName>
</protein>
<dbReference type="OrthoDB" id="10414868at2759"/>
<evidence type="ECO:0000313" key="3">
    <source>
        <dbReference type="Proteomes" id="UP000237000"/>
    </source>
</evidence>
<sequence>MEDVRFESRPSAGRLQELEGIIVFKSVGDCRHIQAVLSPQVMNMMPRAILYLSFPLDTWAIARHLRGKLDATALSRFRRDEQNRLTMVGRQVMASNQLAGPGELVPPTRLELEEAVVLISRECDRLRSTDTIAPKRIKGPDAGPSAEPSPAKTSAAASRGRSKALVSRRAVVSSEGESDDELE</sequence>
<proteinExistence type="predicted"/>
<dbReference type="EMBL" id="JXTC01000070">
    <property type="protein sequence ID" value="PON91877.1"/>
    <property type="molecule type" value="Genomic_DNA"/>
</dbReference>
<dbReference type="InParanoid" id="A0A2P5F259"/>
<dbReference type="Proteomes" id="UP000237000">
    <property type="component" value="Unassembled WGS sequence"/>
</dbReference>
<keyword evidence="3" id="KW-1185">Reference proteome</keyword>
<feature type="non-terminal residue" evidence="2">
    <location>
        <position position="183"/>
    </location>
</feature>
<gene>
    <name evidence="2" type="ORF">TorRG33x02_122080</name>
</gene>
<feature type="region of interest" description="Disordered" evidence="1">
    <location>
        <begin position="130"/>
        <end position="183"/>
    </location>
</feature>
<organism evidence="2 3">
    <name type="scientific">Trema orientale</name>
    <name type="common">Charcoal tree</name>
    <name type="synonym">Celtis orientalis</name>
    <dbReference type="NCBI Taxonomy" id="63057"/>
    <lineage>
        <taxon>Eukaryota</taxon>
        <taxon>Viridiplantae</taxon>
        <taxon>Streptophyta</taxon>
        <taxon>Embryophyta</taxon>
        <taxon>Tracheophyta</taxon>
        <taxon>Spermatophyta</taxon>
        <taxon>Magnoliopsida</taxon>
        <taxon>eudicotyledons</taxon>
        <taxon>Gunneridae</taxon>
        <taxon>Pentapetalae</taxon>
        <taxon>rosids</taxon>
        <taxon>fabids</taxon>
        <taxon>Rosales</taxon>
        <taxon>Cannabaceae</taxon>
        <taxon>Trema</taxon>
    </lineage>
</organism>
<dbReference type="AlphaFoldDB" id="A0A2P5F259"/>
<name>A0A2P5F259_TREOI</name>
<evidence type="ECO:0000256" key="1">
    <source>
        <dbReference type="SAM" id="MobiDB-lite"/>
    </source>
</evidence>
<accession>A0A2P5F259</accession>